<protein>
    <submittedName>
        <fullName evidence="1">Uncharacterized protein</fullName>
    </submittedName>
</protein>
<proteinExistence type="predicted"/>
<reference evidence="1" key="1">
    <citation type="submission" date="2016-09" db="EMBL/GenBank/DDBJ databases">
        <authorList>
            <person name="Hebert L."/>
            <person name="Moumen B."/>
        </authorList>
    </citation>
    <scope>NUCLEOTIDE SEQUENCE [LARGE SCALE GENOMIC DNA]</scope>
    <source>
        <strain evidence="1">OVI</strain>
    </source>
</reference>
<dbReference type="RefSeq" id="XP_067076230.1">
    <property type="nucleotide sequence ID" value="XM_067220129.1"/>
</dbReference>
<dbReference type="GeneID" id="92382796"/>
<dbReference type="VEuPathDB" id="TriTrypDB:TEOVI_000886200"/>
<evidence type="ECO:0000313" key="2">
    <source>
        <dbReference type="Proteomes" id="UP000195570"/>
    </source>
</evidence>
<dbReference type="Proteomes" id="UP000195570">
    <property type="component" value="Unassembled WGS sequence"/>
</dbReference>
<sequence length="204" mass="23153">MKELKGSEGDDVPRHQEIFRIMAQMPLLIPEGAGKARWNLNSPGDVPFCVTHLTFFFLPLPSFLLRFYSLLGATSHAQDVLPSAFLSSSYGANNARATFLFWYLSPVPSVCDLLRFRICRATIHTRRMTATVVRKHIIVYLKLHRCICLAIFVCIPEACTITCICLVYCYISFCAPTETFGPFSLNIQRKKHPHSFSTQTEKTK</sequence>
<comment type="caution">
    <text evidence="1">The sequence shown here is derived from an EMBL/GenBank/DDBJ whole genome shotgun (WGS) entry which is preliminary data.</text>
</comment>
<dbReference type="EMBL" id="CZPT02000067">
    <property type="protein sequence ID" value="SCU64468.1"/>
    <property type="molecule type" value="Genomic_DNA"/>
</dbReference>
<evidence type="ECO:0000313" key="1">
    <source>
        <dbReference type="EMBL" id="SCU64468.1"/>
    </source>
</evidence>
<keyword evidence="2" id="KW-1185">Reference proteome</keyword>
<accession>A0A1G4HZ58</accession>
<dbReference type="AlphaFoldDB" id="A0A1G4HZ58"/>
<organism evidence="1 2">
    <name type="scientific">Trypanosoma equiperdum</name>
    <dbReference type="NCBI Taxonomy" id="5694"/>
    <lineage>
        <taxon>Eukaryota</taxon>
        <taxon>Discoba</taxon>
        <taxon>Euglenozoa</taxon>
        <taxon>Kinetoplastea</taxon>
        <taxon>Metakinetoplastina</taxon>
        <taxon>Trypanosomatida</taxon>
        <taxon>Trypanosomatidae</taxon>
        <taxon>Trypanosoma</taxon>
    </lineage>
</organism>
<name>A0A1G4HZ58_TRYEQ</name>
<gene>
    <name evidence="1" type="ORF">TEOVI_000886200</name>
</gene>